<dbReference type="SMART" id="SM00567">
    <property type="entry name" value="EZ_HEAT"/>
    <property type="match status" value="4"/>
</dbReference>
<keyword evidence="7" id="KW-1185">Reference proteome</keyword>
<dbReference type="GO" id="GO:0046872">
    <property type="term" value="F:metal ion binding"/>
    <property type="evidence" value="ECO:0007669"/>
    <property type="project" value="UniProtKB-KW"/>
</dbReference>
<keyword evidence="1 4" id="KW-0349">Heme</keyword>
<keyword evidence="3 4" id="KW-0408">Iron</keyword>
<dbReference type="Gene3D" id="1.10.760.10">
    <property type="entry name" value="Cytochrome c-like domain"/>
    <property type="match status" value="1"/>
</dbReference>
<gene>
    <name evidence="6" type="ORF">SAMN05192553_101860</name>
</gene>
<reference evidence="7" key="1">
    <citation type="submission" date="2016-10" db="EMBL/GenBank/DDBJ databases">
        <authorList>
            <person name="Varghese N."/>
            <person name="Submissions S."/>
        </authorList>
    </citation>
    <scope>NUCLEOTIDE SEQUENCE [LARGE SCALE GENOMIC DNA]</scope>
    <source>
        <strain evidence="7">IBRC-M 10761</strain>
    </source>
</reference>
<dbReference type="AlphaFoldDB" id="A0A1H6UW63"/>
<dbReference type="InterPro" id="IPR011041">
    <property type="entry name" value="Quinoprot_gluc/sorb_DH_b-prop"/>
</dbReference>
<feature type="domain" description="Cytochrome c" evidence="5">
    <location>
        <begin position="1003"/>
        <end position="1139"/>
    </location>
</feature>
<dbReference type="InterPro" id="IPR004155">
    <property type="entry name" value="PBS_lyase_HEAT"/>
</dbReference>
<proteinExistence type="predicted"/>
<dbReference type="PROSITE" id="PS51257">
    <property type="entry name" value="PROKAR_LIPOPROTEIN"/>
    <property type="match status" value="1"/>
</dbReference>
<dbReference type="NCBIfam" id="TIGR02603">
    <property type="entry name" value="CxxCH_TIGR02603"/>
    <property type="match status" value="1"/>
</dbReference>
<evidence type="ECO:0000313" key="7">
    <source>
        <dbReference type="Proteomes" id="UP000199403"/>
    </source>
</evidence>
<dbReference type="SUPFAM" id="SSF48371">
    <property type="entry name" value="ARM repeat"/>
    <property type="match status" value="2"/>
</dbReference>
<dbReference type="RefSeq" id="WP_177179566.1">
    <property type="nucleotide sequence ID" value="NZ_FNZH01000001.1"/>
</dbReference>
<dbReference type="STRING" id="1416801.SAMN05192553_101860"/>
<dbReference type="Pfam" id="PF23500">
    <property type="entry name" value="DUF7133"/>
    <property type="match status" value="1"/>
</dbReference>
<sequence>MNPTIPKGTGIKMRLPLFSLLGLVVAFSCNPSPEALKIKRIDSETATEMAKMLENQVQPELEEGLEIRLWASDSLVFDPISIDFDDDGALYYSRTNRQKNSEFDIRGHQDWEIRSIGLQSIDDKRAFLREELSAENSDKNQFLADVNQDGVRDWRDMTVEKEHIYRLADTDGDGLADQYQLVFEGLNEEVTDVAGAVMKYGDDLFVGAGPDMWRMREDNRTGLVEEKMSISHGYGVHIGFGGHGMSGAEMGPDGRVYWGIGDIGFQGTDQEGNTYNYPNRGVIARSNPDGTGFEIFAMGVRNTHEFVFDAYGNLISVDNDGDHRGESERLVYLVDGSDTGWRINWQFGKYRDPKNNSYKVWMDEGMYLPRHEGQAAYFIPPITNYINGPTGMLYNPGTALGEDYKNTFFVAEFVGNPARSGIHAFTLEPRGAGFSLKETKKIMGGILATGMDFGPDGALYFSDWIDGWGTKDNGRVWKLDDVSGKNSPIRKETESLMKADFGAKELSELGTLLEHADQRIRQKAQFELVKRGKQGFDVFEKQLRQTSVQLARIHSIWGIAQMERAGDSVMGGPLLMTYLTDEDPEIRAQAARWLGDIRHEKAGEALIPLLKDPYARARFFSAEALGRIAHEPALQPIVAMLEENQDTDLYLRHAGSLALARIGKAAEVAALHTHASAAVRLAAVIALRRMQDPSIQVFLQDSSEYIVAEAARAINDDFSIREALPALGDLTRKSGLQSEPLLRRAINANLRVGTDAALANLLAYVSNETAPVSMRQEAMEALSTWAAPSVLDRVDGRYRGVVVRDPFALRSRADAILGPLLDHPKAELRLSAVQACGKIGLAETSDRLFLRLTSDSNAAVREAALRALAGIQWEGMDRALERATRDPEKNVRIAGLDLMNTMDFPGDLLADLLKEVIEKQEIEEKQAALLALTKVEASHAAPVIQSLLDQWEAGKLHPGLVLELGESIELLDNEFLETRFASLQTALATDDLLATYAGSLHGGDENSGRRIFFQHQTGQCIRCHAYDDYGGTAGPRLNGIGAVLNREQLLEALIDPGKRVAPGYGMVTLKLADGETVTGILVEENEDSVFLKIGNDPEKTVAKKQIKERTNAQSSMPDMKGLLSKREMRDLVSFLVTLTEEW</sequence>
<evidence type="ECO:0000256" key="1">
    <source>
        <dbReference type="ARBA" id="ARBA00022617"/>
    </source>
</evidence>
<evidence type="ECO:0000313" key="6">
    <source>
        <dbReference type="EMBL" id="SEI92212.1"/>
    </source>
</evidence>
<dbReference type="InterPro" id="IPR009056">
    <property type="entry name" value="Cyt_c-like_dom"/>
</dbReference>
<accession>A0A1H6UW63</accession>
<organism evidence="6 7">
    <name type="scientific">Cyclobacterium xiamenense</name>
    <dbReference type="NCBI Taxonomy" id="1297121"/>
    <lineage>
        <taxon>Bacteria</taxon>
        <taxon>Pseudomonadati</taxon>
        <taxon>Bacteroidota</taxon>
        <taxon>Cytophagia</taxon>
        <taxon>Cytophagales</taxon>
        <taxon>Cyclobacteriaceae</taxon>
        <taxon>Cyclobacterium</taxon>
    </lineage>
</organism>
<dbReference type="SUPFAM" id="SSF50952">
    <property type="entry name" value="Soluble quinoprotein glucose dehydrogenase"/>
    <property type="match status" value="1"/>
</dbReference>
<evidence type="ECO:0000256" key="3">
    <source>
        <dbReference type="ARBA" id="ARBA00023004"/>
    </source>
</evidence>
<evidence type="ECO:0000256" key="2">
    <source>
        <dbReference type="ARBA" id="ARBA00022723"/>
    </source>
</evidence>
<dbReference type="PROSITE" id="PS51007">
    <property type="entry name" value="CYTC"/>
    <property type="match status" value="1"/>
</dbReference>
<dbReference type="Gene3D" id="2.120.10.30">
    <property type="entry name" value="TolB, C-terminal domain"/>
    <property type="match status" value="1"/>
</dbReference>
<dbReference type="PANTHER" id="PTHR33546:SF1">
    <property type="entry name" value="LARGE, MULTIFUNCTIONAL SECRETED PROTEIN"/>
    <property type="match status" value="1"/>
</dbReference>
<dbReference type="InterPro" id="IPR055557">
    <property type="entry name" value="DUF7133"/>
</dbReference>
<dbReference type="GO" id="GO:0009055">
    <property type="term" value="F:electron transfer activity"/>
    <property type="evidence" value="ECO:0007669"/>
    <property type="project" value="InterPro"/>
</dbReference>
<dbReference type="InterPro" id="IPR011989">
    <property type="entry name" value="ARM-like"/>
</dbReference>
<evidence type="ECO:0000256" key="4">
    <source>
        <dbReference type="PROSITE-ProRule" id="PRU00433"/>
    </source>
</evidence>
<dbReference type="Proteomes" id="UP000199403">
    <property type="component" value="Unassembled WGS sequence"/>
</dbReference>
<dbReference type="PANTHER" id="PTHR33546">
    <property type="entry name" value="LARGE, MULTIFUNCTIONAL SECRETED PROTEIN-RELATED"/>
    <property type="match status" value="1"/>
</dbReference>
<dbReference type="Pfam" id="PF13646">
    <property type="entry name" value="HEAT_2"/>
    <property type="match status" value="2"/>
</dbReference>
<dbReference type="InterPro" id="IPR016024">
    <property type="entry name" value="ARM-type_fold"/>
</dbReference>
<protein>
    <submittedName>
        <fullName evidence="6">Putative heme-binding domain-containing protein</fullName>
    </submittedName>
</protein>
<keyword evidence="2 4" id="KW-0479">Metal-binding</keyword>
<name>A0A1H6UW63_9BACT</name>
<dbReference type="EMBL" id="FNZH01000001">
    <property type="protein sequence ID" value="SEI92212.1"/>
    <property type="molecule type" value="Genomic_DNA"/>
</dbReference>
<dbReference type="InterPro" id="IPR036909">
    <property type="entry name" value="Cyt_c-like_dom_sf"/>
</dbReference>
<evidence type="ECO:0000259" key="5">
    <source>
        <dbReference type="PROSITE" id="PS51007"/>
    </source>
</evidence>
<dbReference type="InterPro" id="IPR013427">
    <property type="entry name" value="Haem-bd_dom_put"/>
</dbReference>
<dbReference type="GO" id="GO:0020037">
    <property type="term" value="F:heme binding"/>
    <property type="evidence" value="ECO:0007669"/>
    <property type="project" value="InterPro"/>
</dbReference>
<dbReference type="SUPFAM" id="SSF46626">
    <property type="entry name" value="Cytochrome c"/>
    <property type="match status" value="1"/>
</dbReference>
<dbReference type="Gene3D" id="1.25.10.10">
    <property type="entry name" value="Leucine-rich Repeat Variant"/>
    <property type="match status" value="2"/>
</dbReference>
<dbReference type="InterPro" id="IPR011042">
    <property type="entry name" value="6-blade_b-propeller_TolB-like"/>
</dbReference>